<organism evidence="1 2">
    <name type="scientific">Bimuria novae-zelandiae CBS 107.79</name>
    <dbReference type="NCBI Taxonomy" id="1447943"/>
    <lineage>
        <taxon>Eukaryota</taxon>
        <taxon>Fungi</taxon>
        <taxon>Dikarya</taxon>
        <taxon>Ascomycota</taxon>
        <taxon>Pezizomycotina</taxon>
        <taxon>Dothideomycetes</taxon>
        <taxon>Pleosporomycetidae</taxon>
        <taxon>Pleosporales</taxon>
        <taxon>Massarineae</taxon>
        <taxon>Didymosphaeriaceae</taxon>
        <taxon>Bimuria</taxon>
    </lineage>
</organism>
<keyword evidence="2" id="KW-1185">Reference proteome</keyword>
<sequence length="49" mass="5596">LKRNPRVASIIGRKIKAARAKEATLEHIRAFLKLPKRTRVRLGICTKDT</sequence>
<dbReference type="Proteomes" id="UP000800036">
    <property type="component" value="Unassembled WGS sequence"/>
</dbReference>
<dbReference type="AlphaFoldDB" id="A0A6A5VLD8"/>
<reference evidence="1" key="1">
    <citation type="journal article" date="2020" name="Stud. Mycol.">
        <title>101 Dothideomycetes genomes: a test case for predicting lifestyles and emergence of pathogens.</title>
        <authorList>
            <person name="Haridas S."/>
            <person name="Albert R."/>
            <person name="Binder M."/>
            <person name="Bloem J."/>
            <person name="Labutti K."/>
            <person name="Salamov A."/>
            <person name="Andreopoulos B."/>
            <person name="Baker S."/>
            <person name="Barry K."/>
            <person name="Bills G."/>
            <person name="Bluhm B."/>
            <person name="Cannon C."/>
            <person name="Castanera R."/>
            <person name="Culley D."/>
            <person name="Daum C."/>
            <person name="Ezra D."/>
            <person name="Gonzalez J."/>
            <person name="Henrissat B."/>
            <person name="Kuo A."/>
            <person name="Liang C."/>
            <person name="Lipzen A."/>
            <person name="Lutzoni F."/>
            <person name="Magnuson J."/>
            <person name="Mondo S."/>
            <person name="Nolan M."/>
            <person name="Ohm R."/>
            <person name="Pangilinan J."/>
            <person name="Park H.-J."/>
            <person name="Ramirez L."/>
            <person name="Alfaro M."/>
            <person name="Sun H."/>
            <person name="Tritt A."/>
            <person name="Yoshinaga Y."/>
            <person name="Zwiers L.-H."/>
            <person name="Turgeon B."/>
            <person name="Goodwin S."/>
            <person name="Spatafora J."/>
            <person name="Crous P."/>
            <person name="Grigoriev I."/>
        </authorList>
    </citation>
    <scope>NUCLEOTIDE SEQUENCE</scope>
    <source>
        <strain evidence="1">CBS 107.79</strain>
    </source>
</reference>
<gene>
    <name evidence="1" type="ORF">BU23DRAFT_453711</name>
</gene>
<feature type="non-terminal residue" evidence="1">
    <location>
        <position position="1"/>
    </location>
</feature>
<protein>
    <submittedName>
        <fullName evidence="1">Uncharacterized protein</fullName>
    </submittedName>
</protein>
<name>A0A6A5VLD8_9PLEO</name>
<evidence type="ECO:0000313" key="1">
    <source>
        <dbReference type="EMBL" id="KAF1977279.1"/>
    </source>
</evidence>
<accession>A0A6A5VLD8</accession>
<proteinExistence type="predicted"/>
<dbReference type="EMBL" id="ML976664">
    <property type="protein sequence ID" value="KAF1977279.1"/>
    <property type="molecule type" value="Genomic_DNA"/>
</dbReference>
<evidence type="ECO:0000313" key="2">
    <source>
        <dbReference type="Proteomes" id="UP000800036"/>
    </source>
</evidence>